<evidence type="ECO:0000256" key="2">
    <source>
        <dbReference type="SAM" id="Phobius"/>
    </source>
</evidence>
<organism evidence="3 4">
    <name type="scientific">Streptomyces niveiscabiei</name>
    <dbReference type="NCBI Taxonomy" id="164115"/>
    <lineage>
        <taxon>Bacteria</taxon>
        <taxon>Bacillati</taxon>
        <taxon>Actinomycetota</taxon>
        <taxon>Actinomycetes</taxon>
        <taxon>Kitasatosporales</taxon>
        <taxon>Streptomycetaceae</taxon>
        <taxon>Streptomyces</taxon>
    </lineage>
</organism>
<dbReference type="Proteomes" id="UP001631957">
    <property type="component" value="Unassembled WGS sequence"/>
</dbReference>
<keyword evidence="4" id="KW-1185">Reference proteome</keyword>
<feature type="compositionally biased region" description="Basic and acidic residues" evidence="1">
    <location>
        <begin position="1"/>
        <end position="18"/>
    </location>
</feature>
<feature type="compositionally biased region" description="Low complexity" evidence="1">
    <location>
        <begin position="138"/>
        <end position="178"/>
    </location>
</feature>
<dbReference type="RefSeq" id="WP_409122930.1">
    <property type="nucleotide sequence ID" value="NZ_JBJVNI010000014.1"/>
</dbReference>
<reference evidence="3 4" key="1">
    <citation type="submission" date="2024-12" db="EMBL/GenBank/DDBJ databases">
        <title>Forecasting of Potato common scab and diversities of Pathogenic streptomyces spp. in china.</title>
        <authorList>
            <person name="Handique U."/>
            <person name="Wu J."/>
        </authorList>
    </citation>
    <scope>NUCLEOTIDE SEQUENCE [LARGE SCALE GENOMIC DNA]</scope>
    <source>
        <strain evidence="3 4">ZRIMU1530</strain>
    </source>
</reference>
<keyword evidence="2" id="KW-0472">Membrane</keyword>
<feature type="region of interest" description="Disordered" evidence="1">
    <location>
        <begin position="125"/>
        <end position="189"/>
    </location>
</feature>
<name>A0ABW9HWU7_9ACTN</name>
<evidence type="ECO:0000313" key="4">
    <source>
        <dbReference type="Proteomes" id="UP001631957"/>
    </source>
</evidence>
<gene>
    <name evidence="3" type="ORF">ACKI18_26425</name>
</gene>
<feature type="region of interest" description="Disordered" evidence="1">
    <location>
        <begin position="1"/>
        <end position="59"/>
    </location>
</feature>
<sequence>MSGEQDGRRNDAGEREPELMAGGGEIGARGRLAEEAGGGDTEARARGRLAGDPENGESEEWVRELLAEDAYAISPSPVPYPAIRRRGVIERRRRLAVAGVVIAALGIVPVATWAVVRGDRADTVVAGPPGGDSSGFEAPGDSGAPDSSSASNSPGGSDSGSGSASRGASNPASGNPATPQGPTPPATPAQLVAGITFAQAADGLEKCLAFDRSGVQHPGEEGLGEASEYRIILAIPSTGDSNSPGDGIYVVAVKEKPTPVRLICTLKNGRAEGINSSGDGEEFVPLVYPDINSGKLYQQSFIDRGNWKLPFRWGVIGTYVPAKVTRVTASYGTSTPVEAILDHGWYVATGVLDRQVTRAPHLKGYDSSGRLVYDSDTDTTYEHVLP</sequence>
<accession>A0ABW9HWU7</accession>
<comment type="caution">
    <text evidence="3">The sequence shown here is derived from an EMBL/GenBank/DDBJ whole genome shotgun (WGS) entry which is preliminary data.</text>
</comment>
<dbReference type="EMBL" id="JBJVNI010000014">
    <property type="protein sequence ID" value="MFM9612236.1"/>
    <property type="molecule type" value="Genomic_DNA"/>
</dbReference>
<feature type="transmembrane region" description="Helical" evidence="2">
    <location>
        <begin position="95"/>
        <end position="116"/>
    </location>
</feature>
<evidence type="ECO:0000313" key="3">
    <source>
        <dbReference type="EMBL" id="MFM9612236.1"/>
    </source>
</evidence>
<evidence type="ECO:0000256" key="1">
    <source>
        <dbReference type="SAM" id="MobiDB-lite"/>
    </source>
</evidence>
<keyword evidence="2" id="KW-1133">Transmembrane helix</keyword>
<proteinExistence type="predicted"/>
<feature type="compositionally biased region" description="Basic and acidic residues" evidence="1">
    <location>
        <begin position="41"/>
        <end position="51"/>
    </location>
</feature>
<keyword evidence="2" id="KW-0812">Transmembrane</keyword>
<protein>
    <submittedName>
        <fullName evidence="3">Uncharacterized protein</fullName>
    </submittedName>
</protein>